<name>A0A1F5F4W9_9BACT</name>
<protein>
    <submittedName>
        <fullName evidence="2">Uncharacterized protein</fullName>
    </submittedName>
</protein>
<gene>
    <name evidence="2" type="ORF">A2228_02625</name>
</gene>
<reference evidence="2 3" key="1">
    <citation type="journal article" date="2016" name="Nat. Commun.">
        <title>Thousands of microbial genomes shed light on interconnected biogeochemical processes in an aquifer system.</title>
        <authorList>
            <person name="Anantharaman K."/>
            <person name="Brown C.T."/>
            <person name="Hug L.A."/>
            <person name="Sharon I."/>
            <person name="Castelle C.J."/>
            <person name="Probst A.J."/>
            <person name="Thomas B.C."/>
            <person name="Singh A."/>
            <person name="Wilkins M.J."/>
            <person name="Karaoz U."/>
            <person name="Brodie E.L."/>
            <person name="Williams K.H."/>
            <person name="Hubbard S.S."/>
            <person name="Banfield J.F."/>
        </authorList>
    </citation>
    <scope>NUCLEOTIDE SEQUENCE [LARGE SCALE GENOMIC DNA]</scope>
</reference>
<feature type="transmembrane region" description="Helical" evidence="1">
    <location>
        <begin position="27"/>
        <end position="55"/>
    </location>
</feature>
<proteinExistence type="predicted"/>
<comment type="caution">
    <text evidence="2">The sequence shown here is derived from an EMBL/GenBank/DDBJ whole genome shotgun (WGS) entry which is preliminary data.</text>
</comment>
<dbReference type="AlphaFoldDB" id="A0A1F5F4W9"/>
<evidence type="ECO:0000256" key="1">
    <source>
        <dbReference type="SAM" id="Phobius"/>
    </source>
</evidence>
<feature type="transmembrane region" description="Helical" evidence="1">
    <location>
        <begin position="75"/>
        <end position="96"/>
    </location>
</feature>
<keyword evidence="1" id="KW-0472">Membrane</keyword>
<dbReference type="Proteomes" id="UP000176191">
    <property type="component" value="Unassembled WGS sequence"/>
</dbReference>
<evidence type="ECO:0000313" key="3">
    <source>
        <dbReference type="Proteomes" id="UP000176191"/>
    </source>
</evidence>
<evidence type="ECO:0000313" key="2">
    <source>
        <dbReference type="EMBL" id="OGD74384.1"/>
    </source>
</evidence>
<sequence>MNNSLLGEPINNPLTNYGNVDVGLPKFISNILTIVFVGAGLYAFFNLMFAGFTYITAAGDQKKIEAAVYSINMSLIGLIVMVAAAAVTGIVSYILFGSATAILSPKIIGPGSL</sequence>
<keyword evidence="1" id="KW-1133">Transmembrane helix</keyword>
<dbReference type="EMBL" id="MFAK01000036">
    <property type="protein sequence ID" value="OGD74384.1"/>
    <property type="molecule type" value="Genomic_DNA"/>
</dbReference>
<keyword evidence="1" id="KW-0812">Transmembrane</keyword>
<organism evidence="2 3">
    <name type="scientific">Candidatus Collierbacteria bacterium RIFOXYA2_FULL_46_10</name>
    <dbReference type="NCBI Taxonomy" id="1817726"/>
    <lineage>
        <taxon>Bacteria</taxon>
        <taxon>Candidatus Collieribacteriota</taxon>
    </lineage>
</organism>
<accession>A0A1F5F4W9</accession>